<sequence length="204" mass="23244">MAQPSFDPKKNNIRWDEGDPTRRPDPERAGVIRFTPEDYLPNSSRHSLGVWRKDTKTYKLFDTGDNKKPFNDAKKAIETAEKNTLPIAGARAAEGLEYTYEINPYKVRYGFAVVATYYEKPWVWFDGQGDWKATFDKIVAPATHNALLGMQRDLKRAVTAKLSDPQGFINPTTQSTTSIQFVDLNFGSDTVVQEMLKIVEKYLK</sequence>
<proteinExistence type="predicted"/>
<dbReference type="AlphaFoldDB" id="A0A0D0B906"/>
<evidence type="ECO:0000256" key="1">
    <source>
        <dbReference type="SAM" id="MobiDB-lite"/>
    </source>
</evidence>
<dbReference type="HOGENOM" id="CLU_1454579_0_0_1"/>
<feature type="region of interest" description="Disordered" evidence="1">
    <location>
        <begin position="1"/>
        <end position="31"/>
    </location>
</feature>
<keyword evidence="3" id="KW-1185">Reference proteome</keyword>
<gene>
    <name evidence="2" type="ORF">GYMLUDRAFT_44050</name>
</gene>
<accession>A0A0D0B906</accession>
<evidence type="ECO:0000313" key="3">
    <source>
        <dbReference type="Proteomes" id="UP000053593"/>
    </source>
</evidence>
<dbReference type="Proteomes" id="UP000053593">
    <property type="component" value="Unassembled WGS sequence"/>
</dbReference>
<organism evidence="2 3">
    <name type="scientific">Collybiopsis luxurians FD-317 M1</name>
    <dbReference type="NCBI Taxonomy" id="944289"/>
    <lineage>
        <taxon>Eukaryota</taxon>
        <taxon>Fungi</taxon>
        <taxon>Dikarya</taxon>
        <taxon>Basidiomycota</taxon>
        <taxon>Agaricomycotina</taxon>
        <taxon>Agaricomycetes</taxon>
        <taxon>Agaricomycetidae</taxon>
        <taxon>Agaricales</taxon>
        <taxon>Marasmiineae</taxon>
        <taxon>Omphalotaceae</taxon>
        <taxon>Collybiopsis</taxon>
        <taxon>Collybiopsis luxurians</taxon>
    </lineage>
</organism>
<feature type="compositionally biased region" description="Basic and acidic residues" evidence="1">
    <location>
        <begin position="7"/>
        <end position="30"/>
    </location>
</feature>
<dbReference type="EMBL" id="KN834777">
    <property type="protein sequence ID" value="KIK60030.1"/>
    <property type="molecule type" value="Genomic_DNA"/>
</dbReference>
<evidence type="ECO:0000313" key="2">
    <source>
        <dbReference type="EMBL" id="KIK60030.1"/>
    </source>
</evidence>
<feature type="non-terminal residue" evidence="2">
    <location>
        <position position="1"/>
    </location>
</feature>
<protein>
    <submittedName>
        <fullName evidence="2">Uncharacterized protein</fullName>
    </submittedName>
</protein>
<name>A0A0D0B906_9AGAR</name>
<reference evidence="2 3" key="1">
    <citation type="submission" date="2014-04" db="EMBL/GenBank/DDBJ databases">
        <title>Evolutionary Origins and Diversification of the Mycorrhizal Mutualists.</title>
        <authorList>
            <consortium name="DOE Joint Genome Institute"/>
            <consortium name="Mycorrhizal Genomics Consortium"/>
            <person name="Kohler A."/>
            <person name="Kuo A."/>
            <person name="Nagy L.G."/>
            <person name="Floudas D."/>
            <person name="Copeland A."/>
            <person name="Barry K.W."/>
            <person name="Cichocki N."/>
            <person name="Veneault-Fourrey C."/>
            <person name="LaButti K."/>
            <person name="Lindquist E.A."/>
            <person name="Lipzen A."/>
            <person name="Lundell T."/>
            <person name="Morin E."/>
            <person name="Murat C."/>
            <person name="Riley R."/>
            <person name="Ohm R."/>
            <person name="Sun H."/>
            <person name="Tunlid A."/>
            <person name="Henrissat B."/>
            <person name="Grigoriev I.V."/>
            <person name="Hibbett D.S."/>
            <person name="Martin F."/>
        </authorList>
    </citation>
    <scope>NUCLEOTIDE SEQUENCE [LARGE SCALE GENOMIC DNA]</scope>
    <source>
        <strain evidence="2 3">FD-317 M1</strain>
    </source>
</reference>